<dbReference type="AlphaFoldDB" id="A0A554JD10"/>
<comment type="caution">
    <text evidence="14">The sequence shown here is derived from an EMBL/GenBank/DDBJ whole genome shotgun (WGS) entry which is preliminary data.</text>
</comment>
<keyword evidence="7 11" id="KW-0418">Kinase</keyword>
<dbReference type="Pfam" id="PF02223">
    <property type="entry name" value="Thymidylate_kin"/>
    <property type="match status" value="1"/>
</dbReference>
<dbReference type="InterPro" id="IPR018095">
    <property type="entry name" value="Thymidylate_kin_CS"/>
</dbReference>
<evidence type="ECO:0000256" key="6">
    <source>
        <dbReference type="ARBA" id="ARBA00022741"/>
    </source>
</evidence>
<protein>
    <recommendedName>
        <fullName evidence="3 11">Thymidylate kinase</fullName>
        <ecNumber evidence="2 11">2.7.4.9</ecNumber>
    </recommendedName>
    <alternativeName>
        <fullName evidence="11">dTMP kinase</fullName>
    </alternativeName>
</protein>
<dbReference type="PROSITE" id="PS01331">
    <property type="entry name" value="THYMIDYLATE_KINASE"/>
    <property type="match status" value="1"/>
</dbReference>
<dbReference type="SUPFAM" id="SSF52540">
    <property type="entry name" value="P-loop containing nucleoside triphosphate hydrolases"/>
    <property type="match status" value="1"/>
</dbReference>
<dbReference type="GO" id="GO:0005829">
    <property type="term" value="C:cytosol"/>
    <property type="evidence" value="ECO:0007669"/>
    <property type="project" value="TreeGrafter"/>
</dbReference>
<evidence type="ECO:0000256" key="4">
    <source>
        <dbReference type="ARBA" id="ARBA00022679"/>
    </source>
</evidence>
<dbReference type="GO" id="GO:0005524">
    <property type="term" value="F:ATP binding"/>
    <property type="evidence" value="ECO:0007669"/>
    <property type="project" value="UniProtKB-UniRule"/>
</dbReference>
<evidence type="ECO:0000256" key="7">
    <source>
        <dbReference type="ARBA" id="ARBA00022777"/>
    </source>
</evidence>
<proteinExistence type="inferred from homology"/>
<dbReference type="Proteomes" id="UP000316253">
    <property type="component" value="Unassembled WGS sequence"/>
</dbReference>
<evidence type="ECO:0000256" key="10">
    <source>
        <dbReference type="ARBA" id="ARBA00057735"/>
    </source>
</evidence>
<dbReference type="InterPro" id="IPR027417">
    <property type="entry name" value="P-loop_NTPase"/>
</dbReference>
<feature type="region of interest" description="Disordered" evidence="12">
    <location>
        <begin position="211"/>
        <end position="238"/>
    </location>
</feature>
<keyword evidence="5 11" id="KW-0545">Nucleotide biosynthesis</keyword>
<dbReference type="GO" id="GO:0006227">
    <property type="term" value="P:dUDP biosynthetic process"/>
    <property type="evidence" value="ECO:0007669"/>
    <property type="project" value="TreeGrafter"/>
</dbReference>
<feature type="domain" description="Thymidylate kinase-like" evidence="13">
    <location>
        <begin position="11"/>
        <end position="200"/>
    </location>
</feature>
<dbReference type="Gene3D" id="3.40.50.300">
    <property type="entry name" value="P-loop containing nucleotide triphosphate hydrolases"/>
    <property type="match status" value="1"/>
</dbReference>
<reference evidence="14 15" key="1">
    <citation type="submission" date="2017-08" db="EMBL/GenBank/DDBJ databases">
        <title>Mechanisms for carbon and nitrogen cycling indicate functional differentiation within the Candidate Phyla Radiation.</title>
        <authorList>
            <person name="Danczak R.E."/>
            <person name="Johnston M.D."/>
            <person name="Kenah C."/>
            <person name="Slattery M."/>
            <person name="Wrighton K.C."/>
            <person name="Wilkins M.J."/>
        </authorList>
    </citation>
    <scope>NUCLEOTIDE SEQUENCE [LARGE SCALE GENOMIC DNA]</scope>
    <source>
        <strain evidence="14">Gr01-1014_85</strain>
    </source>
</reference>
<evidence type="ECO:0000256" key="11">
    <source>
        <dbReference type="HAMAP-Rule" id="MF_00165"/>
    </source>
</evidence>
<comment type="catalytic activity">
    <reaction evidence="9 11">
        <text>dTMP + ATP = dTDP + ADP</text>
        <dbReference type="Rhea" id="RHEA:13517"/>
        <dbReference type="ChEBI" id="CHEBI:30616"/>
        <dbReference type="ChEBI" id="CHEBI:58369"/>
        <dbReference type="ChEBI" id="CHEBI:63528"/>
        <dbReference type="ChEBI" id="CHEBI:456216"/>
        <dbReference type="EC" id="2.7.4.9"/>
    </reaction>
</comment>
<keyword evidence="4 11" id="KW-0808">Transferase</keyword>
<organism evidence="14 15">
    <name type="scientific">Candidatus Berkelbacteria bacterium Gr01-1014_85</name>
    <dbReference type="NCBI Taxonomy" id="2017150"/>
    <lineage>
        <taxon>Bacteria</taxon>
        <taxon>Candidatus Berkelbacteria</taxon>
    </lineage>
</organism>
<evidence type="ECO:0000259" key="13">
    <source>
        <dbReference type="Pfam" id="PF02223"/>
    </source>
</evidence>
<evidence type="ECO:0000256" key="9">
    <source>
        <dbReference type="ARBA" id="ARBA00048743"/>
    </source>
</evidence>
<dbReference type="InterPro" id="IPR018094">
    <property type="entry name" value="Thymidylate_kinase"/>
</dbReference>
<evidence type="ECO:0000256" key="8">
    <source>
        <dbReference type="ARBA" id="ARBA00022840"/>
    </source>
</evidence>
<evidence type="ECO:0000313" key="14">
    <source>
        <dbReference type="EMBL" id="TSC66170.1"/>
    </source>
</evidence>
<dbReference type="InterPro" id="IPR039430">
    <property type="entry name" value="Thymidylate_kin-like_dom"/>
</dbReference>
<accession>A0A554JD10</accession>
<evidence type="ECO:0000313" key="15">
    <source>
        <dbReference type="Proteomes" id="UP000316253"/>
    </source>
</evidence>
<evidence type="ECO:0000256" key="1">
    <source>
        <dbReference type="ARBA" id="ARBA00009776"/>
    </source>
</evidence>
<dbReference type="PANTHER" id="PTHR10344">
    <property type="entry name" value="THYMIDYLATE KINASE"/>
    <property type="match status" value="1"/>
</dbReference>
<keyword evidence="6 11" id="KW-0547">Nucleotide-binding</keyword>
<evidence type="ECO:0000256" key="5">
    <source>
        <dbReference type="ARBA" id="ARBA00022727"/>
    </source>
</evidence>
<dbReference type="PANTHER" id="PTHR10344:SF4">
    <property type="entry name" value="UMP-CMP KINASE 2, MITOCHONDRIAL"/>
    <property type="match status" value="1"/>
</dbReference>
<dbReference type="EC" id="2.7.4.9" evidence="2 11"/>
<keyword evidence="8 11" id="KW-0067">ATP-binding</keyword>
<comment type="function">
    <text evidence="10 11">Phosphorylation of dTMP to form dTDP in both de novo and salvage pathways of dTTP synthesis.</text>
</comment>
<evidence type="ECO:0000256" key="12">
    <source>
        <dbReference type="SAM" id="MobiDB-lite"/>
    </source>
</evidence>
<dbReference type="GO" id="GO:0006233">
    <property type="term" value="P:dTDP biosynthetic process"/>
    <property type="evidence" value="ECO:0007669"/>
    <property type="project" value="InterPro"/>
</dbReference>
<name>A0A554JD10_9BACT</name>
<dbReference type="CDD" id="cd01672">
    <property type="entry name" value="TMPK"/>
    <property type="match status" value="1"/>
</dbReference>
<dbReference type="EMBL" id="VMFD01000013">
    <property type="protein sequence ID" value="TSC66170.1"/>
    <property type="molecule type" value="Genomic_DNA"/>
</dbReference>
<sequence>MQNKAGFLISFEGGDGVGKTTQIQILTQRLIDLGYSAQDFRELMSTELGREVRRLTGQTTGEQISPLAEVFLFQAGRAEAVNKLYRPALANGKIVILDRFIDSSVVFQGFARGLGAALIEELNQISTAQLKPNLTICLTLDPIEAASRITKIRELDRFEAAGEELQKSVQAGYDYIAQSEPNRFCLVDGRGTIEAVAQRIEAIVLERLNDNSQIDQPNQPTNQQQIKKTLNKRASSNR</sequence>
<evidence type="ECO:0000256" key="2">
    <source>
        <dbReference type="ARBA" id="ARBA00012980"/>
    </source>
</evidence>
<evidence type="ECO:0000256" key="3">
    <source>
        <dbReference type="ARBA" id="ARBA00017144"/>
    </source>
</evidence>
<dbReference type="GO" id="GO:0004798">
    <property type="term" value="F:dTMP kinase activity"/>
    <property type="evidence" value="ECO:0007669"/>
    <property type="project" value="UniProtKB-UniRule"/>
</dbReference>
<dbReference type="GO" id="GO:0006235">
    <property type="term" value="P:dTTP biosynthetic process"/>
    <property type="evidence" value="ECO:0007669"/>
    <property type="project" value="UniProtKB-UniRule"/>
</dbReference>
<dbReference type="HAMAP" id="MF_00165">
    <property type="entry name" value="Thymidylate_kinase"/>
    <property type="match status" value="1"/>
</dbReference>
<gene>
    <name evidence="11" type="primary">tmk</name>
    <name evidence="14" type="ORF">CEO22_204</name>
</gene>
<dbReference type="FunFam" id="3.40.50.300:FF:000225">
    <property type="entry name" value="Thymidylate kinase"/>
    <property type="match status" value="1"/>
</dbReference>
<dbReference type="NCBIfam" id="TIGR00041">
    <property type="entry name" value="DTMP_kinase"/>
    <property type="match status" value="1"/>
</dbReference>
<comment type="similarity">
    <text evidence="1 11">Belongs to the thymidylate kinase family.</text>
</comment>
<feature type="binding site" evidence="11">
    <location>
        <begin position="13"/>
        <end position="20"/>
    </location>
    <ligand>
        <name>ATP</name>
        <dbReference type="ChEBI" id="CHEBI:30616"/>
    </ligand>
</feature>